<name>A0A919NKD7_9ACTN</name>
<proteinExistence type="predicted"/>
<dbReference type="InterPro" id="IPR001647">
    <property type="entry name" value="HTH_TetR"/>
</dbReference>
<dbReference type="PROSITE" id="PS01081">
    <property type="entry name" value="HTH_TETR_1"/>
    <property type="match status" value="1"/>
</dbReference>
<sequence>MSSPHDLTARARIRDAAIELFADRGIDGATIRDIALKAGVSSGLLRHHFGSKEGLRDACDEFVVSELTGVQTRFMEFPSLNRIEPEWLRMQRYLIRSLVDGSPTAQVLFDRLVDYGEQWVRSTDLKVADPRAYSAVLCVMKMSMFTMGDQLSRVLGVNTAEPEGWGRMLSASLDIFSHPLVTPEQAEQLRGAIVRFQTPEE</sequence>
<dbReference type="PRINTS" id="PR00455">
    <property type="entry name" value="HTHTETR"/>
</dbReference>
<dbReference type="GO" id="GO:0003700">
    <property type="term" value="F:DNA-binding transcription factor activity"/>
    <property type="evidence" value="ECO:0007669"/>
    <property type="project" value="TreeGrafter"/>
</dbReference>
<feature type="DNA-binding region" description="H-T-H motif" evidence="2">
    <location>
        <begin position="30"/>
        <end position="49"/>
    </location>
</feature>
<dbReference type="PANTHER" id="PTHR30055">
    <property type="entry name" value="HTH-TYPE TRANSCRIPTIONAL REGULATOR RUTR"/>
    <property type="match status" value="1"/>
</dbReference>
<comment type="caution">
    <text evidence="4">The sequence shown here is derived from an EMBL/GenBank/DDBJ whole genome shotgun (WGS) entry which is preliminary data.</text>
</comment>
<feature type="domain" description="HTH tetR-type" evidence="3">
    <location>
        <begin position="7"/>
        <end position="67"/>
    </location>
</feature>
<dbReference type="Pfam" id="PF00440">
    <property type="entry name" value="TetR_N"/>
    <property type="match status" value="1"/>
</dbReference>
<gene>
    <name evidence="4" type="ORF">Ate02nite_23640</name>
</gene>
<dbReference type="SUPFAM" id="SSF46689">
    <property type="entry name" value="Homeodomain-like"/>
    <property type="match status" value="1"/>
</dbReference>
<dbReference type="GO" id="GO:0000976">
    <property type="term" value="F:transcription cis-regulatory region binding"/>
    <property type="evidence" value="ECO:0007669"/>
    <property type="project" value="TreeGrafter"/>
</dbReference>
<dbReference type="InterPro" id="IPR023772">
    <property type="entry name" value="DNA-bd_HTH_TetR-type_CS"/>
</dbReference>
<dbReference type="InterPro" id="IPR009057">
    <property type="entry name" value="Homeodomain-like_sf"/>
</dbReference>
<evidence type="ECO:0000313" key="5">
    <source>
        <dbReference type="Proteomes" id="UP000623608"/>
    </source>
</evidence>
<dbReference type="PANTHER" id="PTHR30055:SF146">
    <property type="entry name" value="HTH-TYPE TRANSCRIPTIONAL DUAL REGULATOR CECR"/>
    <property type="match status" value="1"/>
</dbReference>
<evidence type="ECO:0000313" key="4">
    <source>
        <dbReference type="EMBL" id="GIF19634.1"/>
    </source>
</evidence>
<accession>A0A919NKD7</accession>
<evidence type="ECO:0000259" key="3">
    <source>
        <dbReference type="PROSITE" id="PS50977"/>
    </source>
</evidence>
<evidence type="ECO:0000256" key="1">
    <source>
        <dbReference type="ARBA" id="ARBA00023125"/>
    </source>
</evidence>
<organism evidence="4 5">
    <name type="scientific">Paractinoplanes tereljensis</name>
    <dbReference type="NCBI Taxonomy" id="571912"/>
    <lineage>
        <taxon>Bacteria</taxon>
        <taxon>Bacillati</taxon>
        <taxon>Actinomycetota</taxon>
        <taxon>Actinomycetes</taxon>
        <taxon>Micromonosporales</taxon>
        <taxon>Micromonosporaceae</taxon>
        <taxon>Paractinoplanes</taxon>
    </lineage>
</organism>
<evidence type="ECO:0000256" key="2">
    <source>
        <dbReference type="PROSITE-ProRule" id="PRU00335"/>
    </source>
</evidence>
<keyword evidence="1 2" id="KW-0238">DNA-binding</keyword>
<dbReference type="EMBL" id="BOMY01000016">
    <property type="protein sequence ID" value="GIF19634.1"/>
    <property type="molecule type" value="Genomic_DNA"/>
</dbReference>
<keyword evidence="5" id="KW-1185">Reference proteome</keyword>
<reference evidence="4" key="1">
    <citation type="submission" date="2021-01" db="EMBL/GenBank/DDBJ databases">
        <title>Whole genome shotgun sequence of Actinoplanes tereljensis NBRC 105297.</title>
        <authorList>
            <person name="Komaki H."/>
            <person name="Tamura T."/>
        </authorList>
    </citation>
    <scope>NUCLEOTIDE SEQUENCE</scope>
    <source>
        <strain evidence="4">NBRC 105297</strain>
    </source>
</reference>
<dbReference type="Gene3D" id="1.10.357.10">
    <property type="entry name" value="Tetracycline Repressor, domain 2"/>
    <property type="match status" value="1"/>
</dbReference>
<dbReference type="RefSeq" id="WP_203803834.1">
    <property type="nucleotide sequence ID" value="NZ_BOMY01000016.1"/>
</dbReference>
<dbReference type="AlphaFoldDB" id="A0A919NKD7"/>
<protein>
    <submittedName>
        <fullName evidence="4">TetR family transcriptional regulator</fullName>
    </submittedName>
</protein>
<dbReference type="Proteomes" id="UP000623608">
    <property type="component" value="Unassembled WGS sequence"/>
</dbReference>
<dbReference type="PROSITE" id="PS50977">
    <property type="entry name" value="HTH_TETR_2"/>
    <property type="match status" value="1"/>
</dbReference>
<dbReference type="InterPro" id="IPR050109">
    <property type="entry name" value="HTH-type_TetR-like_transc_reg"/>
</dbReference>